<accession>A0A100XX01</accession>
<sequence>MKIQRIWTGEPLESGDFREVRSLTAPEGRIPSANTQRKALSHALTPTGASCRVKTFPPALAQARAVVRGD</sequence>
<gene>
    <name evidence="1" type="ORF">APY94_08980</name>
</gene>
<evidence type="ECO:0000313" key="2">
    <source>
        <dbReference type="Proteomes" id="UP000053462"/>
    </source>
</evidence>
<dbReference type="STRING" id="227598.APY94_08980"/>
<dbReference type="AlphaFoldDB" id="A0A100XX01"/>
<evidence type="ECO:0000313" key="1">
    <source>
        <dbReference type="EMBL" id="KUH32646.1"/>
    </source>
</evidence>
<organism evidence="1 2">
    <name type="scientific">Thermococcus celericrescens</name>
    <dbReference type="NCBI Taxonomy" id="227598"/>
    <lineage>
        <taxon>Archaea</taxon>
        <taxon>Methanobacteriati</taxon>
        <taxon>Methanobacteriota</taxon>
        <taxon>Thermococci</taxon>
        <taxon>Thermococcales</taxon>
        <taxon>Thermococcaceae</taxon>
        <taxon>Thermococcus</taxon>
    </lineage>
</organism>
<reference evidence="1 2" key="1">
    <citation type="submission" date="2015-10" db="EMBL/GenBank/DDBJ databases">
        <title>Draft genome sequence of Thermococcus celericrescens strain DSM 17994.</title>
        <authorList>
            <person name="Hong S.-J."/>
            <person name="Park C.-E."/>
            <person name="Shin J.-H."/>
        </authorList>
    </citation>
    <scope>NUCLEOTIDE SEQUENCE [LARGE SCALE GENOMIC DNA]</scope>
    <source>
        <strain evidence="1 2">DSM 17994</strain>
    </source>
</reference>
<proteinExistence type="predicted"/>
<dbReference type="EMBL" id="LLYW01000031">
    <property type="protein sequence ID" value="KUH32646.1"/>
    <property type="molecule type" value="Genomic_DNA"/>
</dbReference>
<protein>
    <submittedName>
        <fullName evidence="1">Uncharacterized protein</fullName>
    </submittedName>
</protein>
<name>A0A100XX01_9EURY</name>
<dbReference type="Proteomes" id="UP000053462">
    <property type="component" value="Unassembled WGS sequence"/>
</dbReference>
<keyword evidence="2" id="KW-1185">Reference proteome</keyword>
<comment type="caution">
    <text evidence="1">The sequence shown here is derived from an EMBL/GenBank/DDBJ whole genome shotgun (WGS) entry which is preliminary data.</text>
</comment>